<evidence type="ECO:0000259" key="2">
    <source>
        <dbReference type="Pfam" id="PF16188"/>
    </source>
</evidence>
<dbReference type="InterPro" id="IPR033740">
    <property type="entry name" value="Pept_M24B"/>
</dbReference>
<dbReference type="InterPro" id="IPR029149">
    <property type="entry name" value="Creatin/AminoP/Spt16_N"/>
</dbReference>
<sequence>MFLTGFTGSAGTAIILRDSAAFWTDYRYYPQVEYIKTNLKAGDAVGSDTKLIPYPIWLSLKKELKQYDIRLIHVSTNLVDLMWGDAKPGLLLNPVLPIDVEFTGRTVSNKLEEVRSKMAERLVDVLILHQLDDIAWLLNLRGTDIPYCPVFIGFAVVSMTNVDVFTEKRRMQYKALLQFIQERIDVRFVDYGRFYEFVKHLRDYPLVLKIWLGPTASYYLYSLIPENKRFLEPNPIEWSKCIKNPVEVKGMEQAHIKDGVALVQFLIWMEEETNRRGVTEIEAAEKLDTLRELEYGYMGRSFPTVSASGVRSAILNYEADPNSSHIVAKEEIYLIDSGAQMIEGTTDVARTVSIARYPITNFLHAFPPLTFPDFQLFFGEPSDFMMACYTRVFKGLVAVSSQVFPKGIQGRVLDTLARKCLWDVGIDYKHGSGHGIGCFLYAHESPIGLSWKPFPDECGLTANMFLTIEPGCYSEGEFGIRIENVLQTVETETQYNFNETFLTFKTITLCPIQTKLLDLNLLNEQELKFLNSYHAKVRETLTPALVERLLTVEVEWLNNSTKSFGVPDEPIKKLDEE</sequence>
<dbReference type="GO" id="GO:0070006">
    <property type="term" value="F:metalloaminopeptidase activity"/>
    <property type="evidence" value="ECO:0007669"/>
    <property type="project" value="InterPro"/>
</dbReference>
<protein>
    <recommendedName>
        <fullName evidence="5">Peptidase M24 domain-containing protein</fullName>
    </recommendedName>
</protein>
<dbReference type="Pfam" id="PF16188">
    <property type="entry name" value="Peptidase_M24_C"/>
    <property type="match status" value="1"/>
</dbReference>
<dbReference type="EMBL" id="CADCXU010023804">
    <property type="protein sequence ID" value="CAB0011186.1"/>
    <property type="molecule type" value="Genomic_DNA"/>
</dbReference>
<feature type="domain" description="Peptidase M24" evidence="1">
    <location>
        <begin position="250"/>
        <end position="486"/>
    </location>
</feature>
<dbReference type="Pfam" id="PF16189">
    <property type="entry name" value="Creatinase_N_2"/>
    <property type="match status" value="1"/>
</dbReference>
<evidence type="ECO:0000313" key="3">
    <source>
        <dbReference type="EMBL" id="CAB0011186.1"/>
    </source>
</evidence>
<accession>A0A6H5H593</accession>
<dbReference type="Gene3D" id="3.90.230.10">
    <property type="entry name" value="Creatinase/methionine aminopeptidase superfamily"/>
    <property type="match status" value="1"/>
</dbReference>
<dbReference type="OrthoDB" id="9995434at2759"/>
<dbReference type="Gene3D" id="3.40.350.10">
    <property type="entry name" value="Creatinase/prolidase N-terminal domain"/>
    <property type="match status" value="3"/>
</dbReference>
<dbReference type="SUPFAM" id="SSF55920">
    <property type="entry name" value="Creatinase/aminopeptidase"/>
    <property type="match status" value="1"/>
</dbReference>
<dbReference type="InterPro" id="IPR036005">
    <property type="entry name" value="Creatinase/aminopeptidase-like"/>
</dbReference>
<evidence type="ECO:0008006" key="5">
    <source>
        <dbReference type="Google" id="ProtNLM"/>
    </source>
</evidence>
<name>A0A6H5H593_9HEMI</name>
<dbReference type="PANTHER" id="PTHR43763:SF6">
    <property type="entry name" value="XAA-PRO AMINOPEPTIDASE 1"/>
    <property type="match status" value="1"/>
</dbReference>
<gene>
    <name evidence="3" type="ORF">NTEN_LOCUS16179</name>
</gene>
<proteinExistence type="predicted"/>
<dbReference type="PANTHER" id="PTHR43763">
    <property type="entry name" value="XAA-PRO AMINOPEPTIDASE 1"/>
    <property type="match status" value="1"/>
</dbReference>
<organism evidence="3 4">
    <name type="scientific">Nesidiocoris tenuis</name>
    <dbReference type="NCBI Taxonomy" id="355587"/>
    <lineage>
        <taxon>Eukaryota</taxon>
        <taxon>Metazoa</taxon>
        <taxon>Ecdysozoa</taxon>
        <taxon>Arthropoda</taxon>
        <taxon>Hexapoda</taxon>
        <taxon>Insecta</taxon>
        <taxon>Pterygota</taxon>
        <taxon>Neoptera</taxon>
        <taxon>Paraneoptera</taxon>
        <taxon>Hemiptera</taxon>
        <taxon>Heteroptera</taxon>
        <taxon>Panheteroptera</taxon>
        <taxon>Cimicomorpha</taxon>
        <taxon>Miridae</taxon>
        <taxon>Dicyphina</taxon>
        <taxon>Nesidiocoris</taxon>
    </lineage>
</organism>
<evidence type="ECO:0000313" key="4">
    <source>
        <dbReference type="Proteomes" id="UP000479000"/>
    </source>
</evidence>
<evidence type="ECO:0000259" key="1">
    <source>
        <dbReference type="Pfam" id="PF00557"/>
    </source>
</evidence>
<feature type="domain" description="Peptidase M24 C-terminal" evidence="2">
    <location>
        <begin position="501"/>
        <end position="563"/>
    </location>
</feature>
<keyword evidence="4" id="KW-1185">Reference proteome</keyword>
<dbReference type="InterPro" id="IPR050422">
    <property type="entry name" value="X-Pro_aminopeptidase_P"/>
</dbReference>
<dbReference type="CDD" id="cd01085">
    <property type="entry name" value="APP"/>
    <property type="match status" value="1"/>
</dbReference>
<dbReference type="InterPro" id="IPR000994">
    <property type="entry name" value="Pept_M24"/>
</dbReference>
<dbReference type="InterPro" id="IPR032416">
    <property type="entry name" value="Peptidase_M24_C"/>
</dbReference>
<dbReference type="AlphaFoldDB" id="A0A6H5H593"/>
<dbReference type="Pfam" id="PF00557">
    <property type="entry name" value="Peptidase_M24"/>
    <property type="match status" value="1"/>
</dbReference>
<dbReference type="Proteomes" id="UP000479000">
    <property type="component" value="Unassembled WGS sequence"/>
</dbReference>
<dbReference type="FunFam" id="3.90.230.10:FF:000004">
    <property type="entry name" value="xaa-Pro aminopeptidase 1 isoform X1"/>
    <property type="match status" value="1"/>
</dbReference>
<reference evidence="3 4" key="1">
    <citation type="submission" date="2020-02" db="EMBL/GenBank/DDBJ databases">
        <authorList>
            <person name="Ferguson B K."/>
        </authorList>
    </citation>
    <scope>NUCLEOTIDE SEQUENCE [LARGE SCALE GENOMIC DNA]</scope>
</reference>